<dbReference type="Proteomes" id="UP000053477">
    <property type="component" value="Unassembled WGS sequence"/>
</dbReference>
<keyword evidence="3" id="KW-1185">Reference proteome</keyword>
<dbReference type="AlphaFoldDB" id="A0A0H2RXZ5"/>
<dbReference type="InParanoid" id="A0A0H2RXZ5"/>
<name>A0A0H2RXZ5_9AGAM</name>
<feature type="region of interest" description="Disordered" evidence="1">
    <location>
        <begin position="1"/>
        <end position="22"/>
    </location>
</feature>
<evidence type="ECO:0000313" key="2">
    <source>
        <dbReference type="EMBL" id="KLO09651.1"/>
    </source>
</evidence>
<organism evidence="2 3">
    <name type="scientific">Schizopora paradoxa</name>
    <dbReference type="NCBI Taxonomy" id="27342"/>
    <lineage>
        <taxon>Eukaryota</taxon>
        <taxon>Fungi</taxon>
        <taxon>Dikarya</taxon>
        <taxon>Basidiomycota</taxon>
        <taxon>Agaricomycotina</taxon>
        <taxon>Agaricomycetes</taxon>
        <taxon>Hymenochaetales</taxon>
        <taxon>Schizoporaceae</taxon>
        <taxon>Schizopora</taxon>
    </lineage>
</organism>
<accession>A0A0H2RXZ5</accession>
<proteinExistence type="predicted"/>
<feature type="compositionally biased region" description="Polar residues" evidence="1">
    <location>
        <begin position="8"/>
        <end position="22"/>
    </location>
</feature>
<evidence type="ECO:0000256" key="1">
    <source>
        <dbReference type="SAM" id="MobiDB-lite"/>
    </source>
</evidence>
<sequence length="96" mass="10103">MEGVCEAGTSQTPSEGASSRSLCQHDRRWPLRLMTISPVVGALRSTLGSGGLLALCAQLWVLGAVAGRGRTNPCTIYVLREACPSVLDLIGWVCCA</sequence>
<reference evidence="2 3" key="1">
    <citation type="submission" date="2015-04" db="EMBL/GenBank/DDBJ databases">
        <title>Complete genome sequence of Schizopora paradoxa KUC8140, a cosmopolitan wood degrader in East Asia.</title>
        <authorList>
            <consortium name="DOE Joint Genome Institute"/>
            <person name="Min B."/>
            <person name="Park H."/>
            <person name="Jang Y."/>
            <person name="Kim J.-J."/>
            <person name="Kim K.H."/>
            <person name="Pangilinan J."/>
            <person name="Lipzen A."/>
            <person name="Riley R."/>
            <person name="Grigoriev I.V."/>
            <person name="Spatafora J.W."/>
            <person name="Choi I.-G."/>
        </authorList>
    </citation>
    <scope>NUCLEOTIDE SEQUENCE [LARGE SCALE GENOMIC DNA]</scope>
    <source>
        <strain evidence="2 3">KUC8140</strain>
    </source>
</reference>
<protein>
    <submittedName>
        <fullName evidence="2">Uncharacterized protein</fullName>
    </submittedName>
</protein>
<evidence type="ECO:0000313" key="3">
    <source>
        <dbReference type="Proteomes" id="UP000053477"/>
    </source>
</evidence>
<gene>
    <name evidence="2" type="ORF">SCHPADRAFT_555978</name>
</gene>
<dbReference type="EMBL" id="KQ086049">
    <property type="protein sequence ID" value="KLO09651.1"/>
    <property type="molecule type" value="Genomic_DNA"/>
</dbReference>